<dbReference type="EMBL" id="CM000126">
    <property type="protein sequence ID" value="EEC70810.1"/>
    <property type="molecule type" value="Genomic_DNA"/>
</dbReference>
<dbReference type="Gramene" id="BGIOSGA001497-TA">
    <property type="protein sequence ID" value="BGIOSGA001497-PA"/>
    <property type="gene ID" value="BGIOSGA001497"/>
</dbReference>
<dbReference type="AlphaFoldDB" id="B8A9M8"/>
<sequence>MYPPIHQVRDSWGSCVSFLDLHSLQVVADGDSWGSSELVSACHILNINMHDAIQPSIKNLCFFRSIRALLSSKIHKENVIFSVEIRERQVCAMLEINIHQTCSMTMGKPLYDNRVSPVLVVCWTAKI</sequence>
<gene>
    <name evidence="1" type="ORF">OsI_02271</name>
</gene>
<accession>B8A9M8</accession>
<name>B8A9M8_ORYSI</name>
<keyword evidence="2" id="KW-1185">Reference proteome</keyword>
<evidence type="ECO:0000313" key="2">
    <source>
        <dbReference type="Proteomes" id="UP000007015"/>
    </source>
</evidence>
<organism evidence="1 2">
    <name type="scientific">Oryza sativa subsp. indica</name>
    <name type="common">Rice</name>
    <dbReference type="NCBI Taxonomy" id="39946"/>
    <lineage>
        <taxon>Eukaryota</taxon>
        <taxon>Viridiplantae</taxon>
        <taxon>Streptophyta</taxon>
        <taxon>Embryophyta</taxon>
        <taxon>Tracheophyta</taxon>
        <taxon>Spermatophyta</taxon>
        <taxon>Magnoliopsida</taxon>
        <taxon>Liliopsida</taxon>
        <taxon>Poales</taxon>
        <taxon>Poaceae</taxon>
        <taxon>BOP clade</taxon>
        <taxon>Oryzoideae</taxon>
        <taxon>Oryzeae</taxon>
        <taxon>Oryzinae</taxon>
        <taxon>Oryza</taxon>
        <taxon>Oryza sativa</taxon>
    </lineage>
</organism>
<protein>
    <submittedName>
        <fullName evidence="1">Uncharacterized protein</fullName>
    </submittedName>
</protein>
<reference evidence="1 2" key="1">
    <citation type="journal article" date="2005" name="PLoS Biol.">
        <title>The genomes of Oryza sativa: a history of duplications.</title>
        <authorList>
            <person name="Yu J."/>
            <person name="Wang J."/>
            <person name="Lin W."/>
            <person name="Li S."/>
            <person name="Li H."/>
            <person name="Zhou J."/>
            <person name="Ni P."/>
            <person name="Dong W."/>
            <person name="Hu S."/>
            <person name="Zeng C."/>
            <person name="Zhang J."/>
            <person name="Zhang Y."/>
            <person name="Li R."/>
            <person name="Xu Z."/>
            <person name="Li S."/>
            <person name="Li X."/>
            <person name="Zheng H."/>
            <person name="Cong L."/>
            <person name="Lin L."/>
            <person name="Yin J."/>
            <person name="Geng J."/>
            <person name="Li G."/>
            <person name="Shi J."/>
            <person name="Liu J."/>
            <person name="Lv H."/>
            <person name="Li J."/>
            <person name="Wang J."/>
            <person name="Deng Y."/>
            <person name="Ran L."/>
            <person name="Shi X."/>
            <person name="Wang X."/>
            <person name="Wu Q."/>
            <person name="Li C."/>
            <person name="Ren X."/>
            <person name="Wang J."/>
            <person name="Wang X."/>
            <person name="Li D."/>
            <person name="Liu D."/>
            <person name="Zhang X."/>
            <person name="Ji Z."/>
            <person name="Zhao W."/>
            <person name="Sun Y."/>
            <person name="Zhang Z."/>
            <person name="Bao J."/>
            <person name="Han Y."/>
            <person name="Dong L."/>
            <person name="Ji J."/>
            <person name="Chen P."/>
            <person name="Wu S."/>
            <person name="Liu J."/>
            <person name="Xiao Y."/>
            <person name="Bu D."/>
            <person name="Tan J."/>
            <person name="Yang L."/>
            <person name="Ye C."/>
            <person name="Zhang J."/>
            <person name="Xu J."/>
            <person name="Zhou Y."/>
            <person name="Yu Y."/>
            <person name="Zhang B."/>
            <person name="Zhuang S."/>
            <person name="Wei H."/>
            <person name="Liu B."/>
            <person name="Lei M."/>
            <person name="Yu H."/>
            <person name="Li Y."/>
            <person name="Xu H."/>
            <person name="Wei S."/>
            <person name="He X."/>
            <person name="Fang L."/>
            <person name="Zhang Z."/>
            <person name="Zhang Y."/>
            <person name="Huang X."/>
            <person name="Su Z."/>
            <person name="Tong W."/>
            <person name="Li J."/>
            <person name="Tong Z."/>
            <person name="Li S."/>
            <person name="Ye J."/>
            <person name="Wang L."/>
            <person name="Fang L."/>
            <person name="Lei T."/>
            <person name="Chen C."/>
            <person name="Chen H."/>
            <person name="Xu Z."/>
            <person name="Li H."/>
            <person name="Huang H."/>
            <person name="Zhang F."/>
            <person name="Xu H."/>
            <person name="Li N."/>
            <person name="Zhao C."/>
            <person name="Li S."/>
            <person name="Dong L."/>
            <person name="Huang Y."/>
            <person name="Li L."/>
            <person name="Xi Y."/>
            <person name="Qi Q."/>
            <person name="Li W."/>
            <person name="Zhang B."/>
            <person name="Hu W."/>
            <person name="Zhang Y."/>
            <person name="Tian X."/>
            <person name="Jiao Y."/>
            <person name="Liang X."/>
            <person name="Jin J."/>
            <person name="Gao L."/>
            <person name="Zheng W."/>
            <person name="Hao B."/>
            <person name="Liu S."/>
            <person name="Wang W."/>
            <person name="Yuan L."/>
            <person name="Cao M."/>
            <person name="McDermott J."/>
            <person name="Samudrala R."/>
            <person name="Wang J."/>
            <person name="Wong G.K."/>
            <person name="Yang H."/>
        </authorList>
    </citation>
    <scope>NUCLEOTIDE SEQUENCE [LARGE SCALE GENOMIC DNA]</scope>
    <source>
        <strain evidence="2">cv. 93-11</strain>
    </source>
</reference>
<dbReference type="HOGENOM" id="CLU_1974176_0_0_1"/>
<evidence type="ECO:0000313" key="1">
    <source>
        <dbReference type="EMBL" id="EEC70810.1"/>
    </source>
</evidence>
<proteinExistence type="predicted"/>
<dbReference type="Proteomes" id="UP000007015">
    <property type="component" value="Chromosome 1"/>
</dbReference>